<dbReference type="GeneID" id="19943356"/>
<dbReference type="PANTHER" id="PTHR14027">
    <property type="entry name" value="RNA POLYMERASE-ASSOCIATED PROTEIN CTR9"/>
    <property type="match status" value="1"/>
</dbReference>
<dbReference type="STRING" id="1156394.T0QPF9"/>
<dbReference type="InterPro" id="IPR019734">
    <property type="entry name" value="TPR_rpt"/>
</dbReference>
<dbReference type="InterPro" id="IPR031101">
    <property type="entry name" value="Ctr9"/>
</dbReference>
<dbReference type="GO" id="GO:0016593">
    <property type="term" value="C:Cdc73/Paf1 complex"/>
    <property type="evidence" value="ECO:0007669"/>
    <property type="project" value="TreeGrafter"/>
</dbReference>
<dbReference type="RefSeq" id="XP_008606448.1">
    <property type="nucleotide sequence ID" value="XM_008608226.1"/>
</dbReference>
<dbReference type="SUPFAM" id="SSF48452">
    <property type="entry name" value="TPR-like"/>
    <property type="match status" value="3"/>
</dbReference>
<proteinExistence type="predicted"/>
<evidence type="ECO:0000313" key="7">
    <source>
        <dbReference type="Proteomes" id="UP000030762"/>
    </source>
</evidence>
<keyword evidence="7" id="KW-1185">Reference proteome</keyword>
<dbReference type="GO" id="GO:0006368">
    <property type="term" value="P:transcription elongation by RNA polymerase II"/>
    <property type="evidence" value="ECO:0007669"/>
    <property type="project" value="TreeGrafter"/>
</dbReference>
<sequence length="1098" mass="123671">MAARKSLLIPVHKSDELVEMFSDELPEDANDIMEILRAEIAPLEVWLNFAVEYYLQGKVAQFEQIFDQATMSDADEIYHDEAARMSRLKILNAWACHHINTMWKEDDDRKREVPSQKAAALFQKADRIDPQCITTLTGKALMFMAKGEDERAERFLRTVLQVQPENLSAILATALLQVRKRKFTEAKKLYYDAIALHPQSPQAARMRMAFAYCCYQMGCVDKARAVMKYAAKLDDSYVDAMMANAIWQLATLSPAERARNMQNEGSRFMTMVHHAHALDKTHPSVLNHLANHYFLQWSPLPGTAAVERGSSTVVTSHDLSTDLAPGHLISLGSKFFCYVVSIDTAKNSLEIDVPYSGRTRSGISVSRKMYDQMFALAANAYHNTLTKELRAESCYLMGRGRHAEGKYADAYGYYFKASQLMPTLASPWLGLAQMYYQQNQLDKATAYLEKTLKAYPDNTDVLLFLAHVYSQTSRKTDAIAHYRRVADIDPGNVNALIGVADILHVSDERTDQLAAISSFLAAEKVLETSNERVPVELFVNLGSLHMRVGDFAASLACYRRALGIDATAPLPTVQEDNVTVLYNMALVYERVGDLAVSSALYNDIVATFPGYHDAALRLALLKRDQGRFDEAVQLLEETLARDPTCANAALLQGNMHYARREWNLAQKKYEAVLGIKLENGANLKNDPYSFLAMGNIFMSNIGERGRYMKNMALSETYYKRTLQSHPFNVHAANGIGIMVAEKGHLDKAKMIFAEVRQACPDMPDAWINLAHIYMAEERYDEAIQLYQVCLTKHYNGQDIQVLLYLAKAYYEAKRHLECIAALTKGLHLMPGDTRLWYNLGLAQEEFAVFALGDGDASNTKAALQSHRTLADVQRAIADLQRAMRIFQMLANDTKKAPVYDLEKVKDHARFCAETLDKASYHLEFERQREEKRKAEAEQRRRLMLRDEEERLEKEAAERARLSAAEERKMAVLRQNEERLRAANATWKTRETEEKQKAAAPKKGSKKRKKTDGDKSDHSDNSDNSDDDAAGPSLSIADMQNRNSKMKKLVEKRQKKASVDDEDDLFGSDSDDDAAGDKPAPTTTANASDLFGSDSSDDE</sequence>
<name>T0QPF9_SAPDV</name>
<dbReference type="EMBL" id="JH767137">
    <property type="protein sequence ID" value="EQC39974.1"/>
    <property type="molecule type" value="Genomic_DNA"/>
</dbReference>
<feature type="repeat" description="TPR" evidence="3">
    <location>
        <begin position="535"/>
        <end position="568"/>
    </location>
</feature>
<keyword evidence="4" id="KW-0175">Coiled coil</keyword>
<dbReference type="PROSITE" id="PS50005">
    <property type="entry name" value="TPR"/>
    <property type="match status" value="5"/>
</dbReference>
<dbReference type="InParanoid" id="T0QPF9"/>
<feature type="repeat" description="TPR" evidence="3">
    <location>
        <begin position="612"/>
        <end position="645"/>
    </location>
</feature>
<reference evidence="6 7" key="1">
    <citation type="submission" date="2012-04" db="EMBL/GenBank/DDBJ databases">
        <title>The Genome Sequence of Saprolegnia declina VS20.</title>
        <authorList>
            <consortium name="The Broad Institute Genome Sequencing Platform"/>
            <person name="Russ C."/>
            <person name="Nusbaum C."/>
            <person name="Tyler B."/>
            <person name="van West P."/>
            <person name="Dieguez-Uribeondo J."/>
            <person name="de Bruijn I."/>
            <person name="Tripathy S."/>
            <person name="Jiang R."/>
            <person name="Young S.K."/>
            <person name="Zeng Q."/>
            <person name="Gargeya S."/>
            <person name="Fitzgerald M."/>
            <person name="Haas B."/>
            <person name="Abouelleil A."/>
            <person name="Alvarado L."/>
            <person name="Arachchi H.M."/>
            <person name="Berlin A."/>
            <person name="Chapman S.B."/>
            <person name="Goldberg J."/>
            <person name="Griggs A."/>
            <person name="Gujja S."/>
            <person name="Hansen M."/>
            <person name="Howarth C."/>
            <person name="Imamovic A."/>
            <person name="Larimer J."/>
            <person name="McCowen C."/>
            <person name="Montmayeur A."/>
            <person name="Murphy C."/>
            <person name="Neiman D."/>
            <person name="Pearson M."/>
            <person name="Priest M."/>
            <person name="Roberts A."/>
            <person name="Saif S."/>
            <person name="Shea T."/>
            <person name="Sisk P."/>
            <person name="Sykes S."/>
            <person name="Wortman J."/>
            <person name="Nusbaum C."/>
            <person name="Birren B."/>
        </authorList>
    </citation>
    <scope>NUCLEOTIDE SEQUENCE [LARGE SCALE GENOMIC DNA]</scope>
    <source>
        <strain evidence="6 7">VS20</strain>
    </source>
</reference>
<gene>
    <name evidence="6" type="ORF">SDRG_02629</name>
</gene>
<protein>
    <recommendedName>
        <fullName evidence="8">RNA polymerase-associated protein CTR9</fullName>
    </recommendedName>
</protein>
<dbReference type="OrthoDB" id="343875at2759"/>
<dbReference type="Gene3D" id="1.25.40.10">
    <property type="entry name" value="Tetratricopeptide repeat domain"/>
    <property type="match status" value="3"/>
</dbReference>
<evidence type="ECO:0008006" key="8">
    <source>
        <dbReference type="Google" id="ProtNLM"/>
    </source>
</evidence>
<dbReference type="OMA" id="EHWLTIA"/>
<evidence type="ECO:0000256" key="3">
    <source>
        <dbReference type="PROSITE-ProRule" id="PRU00339"/>
    </source>
</evidence>
<dbReference type="GO" id="GO:0006355">
    <property type="term" value="P:regulation of DNA-templated transcription"/>
    <property type="evidence" value="ECO:0007669"/>
    <property type="project" value="InterPro"/>
</dbReference>
<feature type="compositionally biased region" description="Acidic residues" evidence="5">
    <location>
        <begin position="1059"/>
        <end position="1073"/>
    </location>
</feature>
<accession>T0QPF9</accession>
<dbReference type="InterPro" id="IPR011990">
    <property type="entry name" value="TPR-like_helical_dom_sf"/>
</dbReference>
<dbReference type="GO" id="GO:0000993">
    <property type="term" value="F:RNA polymerase II complex binding"/>
    <property type="evidence" value="ECO:0007669"/>
    <property type="project" value="TreeGrafter"/>
</dbReference>
<keyword evidence="2 3" id="KW-0802">TPR repeat</keyword>
<dbReference type="Pfam" id="PF14559">
    <property type="entry name" value="TPR_19"/>
    <property type="match status" value="3"/>
</dbReference>
<feature type="coiled-coil region" evidence="4">
    <location>
        <begin position="917"/>
        <end position="964"/>
    </location>
</feature>
<evidence type="ECO:0000256" key="2">
    <source>
        <dbReference type="ARBA" id="ARBA00022803"/>
    </source>
</evidence>
<feature type="repeat" description="TPR" evidence="3">
    <location>
        <begin position="425"/>
        <end position="458"/>
    </location>
</feature>
<dbReference type="eggNOG" id="KOG2002">
    <property type="taxonomic scope" value="Eukaryota"/>
</dbReference>
<feature type="compositionally biased region" description="Basic and acidic residues" evidence="5">
    <location>
        <begin position="987"/>
        <end position="996"/>
    </location>
</feature>
<feature type="repeat" description="TPR" evidence="3">
    <location>
        <begin position="459"/>
        <end position="492"/>
    </location>
</feature>
<dbReference type="AlphaFoldDB" id="T0QPF9"/>
<evidence type="ECO:0000256" key="4">
    <source>
        <dbReference type="SAM" id="Coils"/>
    </source>
</evidence>
<evidence type="ECO:0000313" key="6">
    <source>
        <dbReference type="EMBL" id="EQC39974.1"/>
    </source>
</evidence>
<dbReference type="PANTHER" id="PTHR14027:SF2">
    <property type="entry name" value="RNA POLYMERASE-ASSOCIATED PROTEIN CTR9 HOMOLOG"/>
    <property type="match status" value="1"/>
</dbReference>
<feature type="region of interest" description="Disordered" evidence="5">
    <location>
        <begin position="983"/>
        <end position="1098"/>
    </location>
</feature>
<dbReference type="FunFam" id="1.25.40.10:FF:000328">
    <property type="entry name" value="protein CTR9 homolog"/>
    <property type="match status" value="1"/>
</dbReference>
<evidence type="ECO:0000256" key="1">
    <source>
        <dbReference type="ARBA" id="ARBA00022737"/>
    </source>
</evidence>
<feature type="compositionally biased region" description="Basic and acidic residues" evidence="5">
    <location>
        <begin position="1010"/>
        <end position="1020"/>
    </location>
</feature>
<feature type="repeat" description="TPR" evidence="3">
    <location>
        <begin position="763"/>
        <end position="796"/>
    </location>
</feature>
<keyword evidence="1" id="KW-0677">Repeat</keyword>
<dbReference type="VEuPathDB" id="FungiDB:SDRG_02629"/>
<organism evidence="6 7">
    <name type="scientific">Saprolegnia diclina (strain VS20)</name>
    <dbReference type="NCBI Taxonomy" id="1156394"/>
    <lineage>
        <taxon>Eukaryota</taxon>
        <taxon>Sar</taxon>
        <taxon>Stramenopiles</taxon>
        <taxon>Oomycota</taxon>
        <taxon>Saprolegniomycetes</taxon>
        <taxon>Saprolegniales</taxon>
        <taxon>Saprolegniaceae</taxon>
        <taxon>Saprolegnia</taxon>
    </lineage>
</organism>
<dbReference type="Pfam" id="PF13181">
    <property type="entry name" value="TPR_8"/>
    <property type="match status" value="1"/>
</dbReference>
<dbReference type="Proteomes" id="UP000030762">
    <property type="component" value="Unassembled WGS sequence"/>
</dbReference>
<dbReference type="Pfam" id="PF13432">
    <property type="entry name" value="TPR_16"/>
    <property type="match status" value="1"/>
</dbReference>
<dbReference type="SMART" id="SM00028">
    <property type="entry name" value="TPR"/>
    <property type="match status" value="14"/>
</dbReference>
<evidence type="ECO:0000256" key="5">
    <source>
        <dbReference type="SAM" id="MobiDB-lite"/>
    </source>
</evidence>